<accession>E6MDW2</accession>
<organism evidence="11 12">
    <name type="scientific">Pseudoramibacter alactolyticus ATCC 23263</name>
    <dbReference type="NCBI Taxonomy" id="887929"/>
    <lineage>
        <taxon>Bacteria</taxon>
        <taxon>Bacillati</taxon>
        <taxon>Bacillota</taxon>
        <taxon>Clostridia</taxon>
        <taxon>Eubacteriales</taxon>
        <taxon>Eubacteriaceae</taxon>
        <taxon>Pseudoramibacter</taxon>
    </lineage>
</organism>
<keyword evidence="7 10" id="KW-0472">Membrane</keyword>
<keyword evidence="9 10" id="KW-0066">ATP synthesis</keyword>
<dbReference type="RefSeq" id="WP_006597612.1">
    <property type="nucleotide sequence ID" value="NZ_GL622359.1"/>
</dbReference>
<dbReference type="Proteomes" id="UP000004754">
    <property type="component" value="Unassembled WGS sequence"/>
</dbReference>
<evidence type="ECO:0000256" key="7">
    <source>
        <dbReference type="ARBA" id="ARBA00023136"/>
    </source>
</evidence>
<dbReference type="GO" id="GO:0045259">
    <property type="term" value="C:proton-transporting ATP synthase complex"/>
    <property type="evidence" value="ECO:0007669"/>
    <property type="project" value="UniProtKB-KW"/>
</dbReference>
<dbReference type="GO" id="GO:0005886">
    <property type="term" value="C:plasma membrane"/>
    <property type="evidence" value="ECO:0007669"/>
    <property type="project" value="UniProtKB-SubCell"/>
</dbReference>
<dbReference type="PROSITE" id="PS00153">
    <property type="entry name" value="ATPASE_GAMMA"/>
    <property type="match status" value="1"/>
</dbReference>
<keyword evidence="11" id="KW-0378">Hydrolase</keyword>
<comment type="function">
    <text evidence="1 10">Produces ATP from ADP in the presence of a proton gradient across the membrane. The gamma chain is believed to be important in regulating ATPase activity and the flow of protons through the CF(0) complex.</text>
</comment>
<dbReference type="PANTHER" id="PTHR11693:SF22">
    <property type="entry name" value="ATP SYNTHASE SUBUNIT GAMMA, MITOCHONDRIAL"/>
    <property type="match status" value="1"/>
</dbReference>
<dbReference type="InterPro" id="IPR000131">
    <property type="entry name" value="ATP_synth_F1_gsu"/>
</dbReference>
<dbReference type="Pfam" id="PF00231">
    <property type="entry name" value="ATP-synt"/>
    <property type="match status" value="1"/>
</dbReference>
<dbReference type="EMBL" id="AEQN01000005">
    <property type="protein sequence ID" value="EFV02721.1"/>
    <property type="molecule type" value="Genomic_DNA"/>
</dbReference>
<dbReference type="HAMAP" id="MF_00815">
    <property type="entry name" value="ATP_synth_gamma_bact"/>
    <property type="match status" value="1"/>
</dbReference>
<protein>
    <recommendedName>
        <fullName evidence="10">ATP synthase gamma chain</fullName>
    </recommendedName>
    <alternativeName>
        <fullName evidence="10">ATP synthase F1 sector gamma subunit</fullName>
    </alternativeName>
    <alternativeName>
        <fullName evidence="10">F-ATPase gamma subunit</fullName>
    </alternativeName>
</protein>
<keyword evidence="10" id="KW-1003">Cell membrane</keyword>
<dbReference type="PANTHER" id="PTHR11693">
    <property type="entry name" value="ATP SYNTHASE GAMMA CHAIN"/>
    <property type="match status" value="1"/>
</dbReference>
<dbReference type="AlphaFoldDB" id="E6MDW2"/>
<dbReference type="NCBIfam" id="TIGR01146">
    <property type="entry name" value="ATPsyn_F1gamma"/>
    <property type="match status" value="1"/>
</dbReference>
<keyword evidence="4 10" id="KW-0813">Transport</keyword>
<evidence type="ECO:0000256" key="3">
    <source>
        <dbReference type="ARBA" id="ARBA00007681"/>
    </source>
</evidence>
<evidence type="ECO:0000256" key="5">
    <source>
        <dbReference type="ARBA" id="ARBA00022781"/>
    </source>
</evidence>
<comment type="subunit">
    <text evidence="10">F-type ATPases have 2 components, CF(1) - the catalytic core - and CF(0) - the membrane proton channel. CF(1) has five subunits: alpha(3), beta(3), gamma(1), delta(1), epsilon(1). CF(0) has three main subunits: a, b and c.</text>
</comment>
<evidence type="ECO:0000256" key="9">
    <source>
        <dbReference type="ARBA" id="ARBA00023310"/>
    </source>
</evidence>
<evidence type="ECO:0000256" key="4">
    <source>
        <dbReference type="ARBA" id="ARBA00022448"/>
    </source>
</evidence>
<evidence type="ECO:0000313" key="12">
    <source>
        <dbReference type="Proteomes" id="UP000004754"/>
    </source>
</evidence>
<dbReference type="Gene3D" id="3.40.1380.10">
    <property type="match status" value="1"/>
</dbReference>
<dbReference type="CDD" id="cd12151">
    <property type="entry name" value="F1-ATPase_gamma"/>
    <property type="match status" value="1"/>
</dbReference>
<sequence length="292" mass="32708">MASTKELKTRIGSVEDTMKITNAMYMIANNKMRKAKKAREATEPYFETLQSALSLAMHHLPDVDHPYFDARPGIAPANRKTAYLVITGDKGLAGAYHQNIFKLLEASLAKTANNQIYVIGQMGVHYLRRRRIPFDVNFMYTAQDPSLGRARDIGTRIFDLFREGLIDDVYVIYTRMQNAATMTAEKFRLLPLDADTMAEPAEDIKNTFALYPTPEAVVSTVVPDYVVGFVYGALVESYCSEQNARVMAMENATDSAKDILADLKLEYNRVRQANITQEITEIVGGARAQKGK</sequence>
<comment type="caution">
    <text evidence="11">The sequence shown here is derived from an EMBL/GenBank/DDBJ whole genome shotgun (WGS) entry which is preliminary data.</text>
</comment>
<evidence type="ECO:0000256" key="10">
    <source>
        <dbReference type="HAMAP-Rule" id="MF_00815"/>
    </source>
</evidence>
<dbReference type="GO" id="GO:0042777">
    <property type="term" value="P:proton motive force-driven plasma membrane ATP synthesis"/>
    <property type="evidence" value="ECO:0007669"/>
    <property type="project" value="UniProtKB-UniRule"/>
</dbReference>
<dbReference type="InterPro" id="IPR023632">
    <property type="entry name" value="ATP_synth_F1_gsu_CS"/>
</dbReference>
<dbReference type="GO" id="GO:0005524">
    <property type="term" value="F:ATP binding"/>
    <property type="evidence" value="ECO:0007669"/>
    <property type="project" value="UniProtKB-UniRule"/>
</dbReference>
<name>E6MDW2_9FIRM</name>
<comment type="subcellular location">
    <subcellularLocation>
        <location evidence="10">Cell membrane</location>
        <topology evidence="10">Peripheral membrane protein</topology>
    </subcellularLocation>
    <subcellularLocation>
        <location evidence="2">Membrane</location>
        <topology evidence="2">Peripheral membrane protein</topology>
    </subcellularLocation>
</comment>
<dbReference type="OrthoDB" id="9812769at2"/>
<dbReference type="PRINTS" id="PR00126">
    <property type="entry name" value="ATPASEGAMMA"/>
</dbReference>
<evidence type="ECO:0000256" key="1">
    <source>
        <dbReference type="ARBA" id="ARBA00003456"/>
    </source>
</evidence>
<evidence type="ECO:0000313" key="11">
    <source>
        <dbReference type="EMBL" id="EFV02721.1"/>
    </source>
</evidence>
<reference evidence="11 12" key="1">
    <citation type="submission" date="2010-12" db="EMBL/GenBank/DDBJ databases">
        <authorList>
            <person name="Muzny D."/>
            <person name="Qin X."/>
            <person name="Deng J."/>
            <person name="Jiang H."/>
            <person name="Liu Y."/>
            <person name="Qu J."/>
            <person name="Song X.-Z."/>
            <person name="Zhang L."/>
            <person name="Thornton R."/>
            <person name="Coyle M."/>
            <person name="Francisco L."/>
            <person name="Jackson L."/>
            <person name="Javaid M."/>
            <person name="Korchina V."/>
            <person name="Kovar C."/>
            <person name="Mata R."/>
            <person name="Mathew T."/>
            <person name="Ngo R."/>
            <person name="Nguyen L."/>
            <person name="Nguyen N."/>
            <person name="Okwuonu G."/>
            <person name="Ongeri F."/>
            <person name="Pham C."/>
            <person name="Simmons D."/>
            <person name="Wilczek-Boney K."/>
            <person name="Hale W."/>
            <person name="Jakkamsetti A."/>
            <person name="Pham P."/>
            <person name="Ruth R."/>
            <person name="San Lucas F."/>
            <person name="Warren J."/>
            <person name="Zhang J."/>
            <person name="Zhao Z."/>
            <person name="Zhou C."/>
            <person name="Zhu D."/>
            <person name="Lee S."/>
            <person name="Bess C."/>
            <person name="Blankenburg K."/>
            <person name="Forbes L."/>
            <person name="Fu Q."/>
            <person name="Gubbala S."/>
            <person name="Hirani K."/>
            <person name="Jayaseelan J.C."/>
            <person name="Lara F."/>
            <person name="Munidasa M."/>
            <person name="Palculict T."/>
            <person name="Patil S."/>
            <person name="Pu L.-L."/>
            <person name="Saada N."/>
            <person name="Tang L."/>
            <person name="Weissenberger G."/>
            <person name="Zhu Y."/>
            <person name="Hemphill L."/>
            <person name="Shang Y."/>
            <person name="Youmans B."/>
            <person name="Ayvaz T."/>
            <person name="Ross M."/>
            <person name="Santibanez J."/>
            <person name="Aqrawi P."/>
            <person name="Gross S."/>
            <person name="Joshi V."/>
            <person name="Fowler G."/>
            <person name="Nazareth L."/>
            <person name="Reid J."/>
            <person name="Worley K."/>
            <person name="Petrosino J."/>
            <person name="Highlander S."/>
            <person name="Gibbs R."/>
        </authorList>
    </citation>
    <scope>NUCLEOTIDE SEQUENCE [LARGE SCALE GENOMIC DNA]</scope>
    <source>
        <strain evidence="11 12">ATCC 23263</strain>
    </source>
</reference>
<dbReference type="GO" id="GO:0046933">
    <property type="term" value="F:proton-transporting ATP synthase activity, rotational mechanism"/>
    <property type="evidence" value="ECO:0007669"/>
    <property type="project" value="UniProtKB-UniRule"/>
</dbReference>
<keyword evidence="5 10" id="KW-0375">Hydrogen ion transport</keyword>
<dbReference type="HOGENOM" id="CLU_050669_0_1_9"/>
<evidence type="ECO:0000256" key="6">
    <source>
        <dbReference type="ARBA" id="ARBA00023065"/>
    </source>
</evidence>
<dbReference type="InterPro" id="IPR035968">
    <property type="entry name" value="ATP_synth_F1_ATPase_gsu"/>
</dbReference>
<dbReference type="SUPFAM" id="SSF52943">
    <property type="entry name" value="ATP synthase (F1-ATPase), gamma subunit"/>
    <property type="match status" value="1"/>
</dbReference>
<keyword evidence="8 10" id="KW-0139">CF(1)</keyword>
<dbReference type="GO" id="GO:0016787">
    <property type="term" value="F:hydrolase activity"/>
    <property type="evidence" value="ECO:0007669"/>
    <property type="project" value="UniProtKB-KW"/>
</dbReference>
<evidence type="ECO:0000256" key="2">
    <source>
        <dbReference type="ARBA" id="ARBA00004170"/>
    </source>
</evidence>
<comment type="similarity">
    <text evidence="3 10">Belongs to the ATPase gamma chain family.</text>
</comment>
<dbReference type="eggNOG" id="COG0224">
    <property type="taxonomic scope" value="Bacteria"/>
</dbReference>
<dbReference type="STRING" id="887929.HMP0721_0195"/>
<proteinExistence type="inferred from homology"/>
<gene>
    <name evidence="10 11" type="primary">atpG</name>
    <name evidence="11" type="ORF">HMP0721_0195</name>
</gene>
<dbReference type="Gene3D" id="1.10.287.80">
    <property type="entry name" value="ATP synthase, gamma subunit, helix hairpin domain"/>
    <property type="match status" value="1"/>
</dbReference>
<keyword evidence="6 10" id="KW-0406">Ion transport</keyword>
<keyword evidence="12" id="KW-1185">Reference proteome</keyword>
<evidence type="ECO:0000256" key="8">
    <source>
        <dbReference type="ARBA" id="ARBA00023196"/>
    </source>
</evidence>